<feature type="transmembrane region" description="Helical" evidence="1">
    <location>
        <begin position="60"/>
        <end position="82"/>
    </location>
</feature>
<dbReference type="Proteomes" id="UP001204579">
    <property type="component" value="Unassembled WGS sequence"/>
</dbReference>
<dbReference type="GeneID" id="82443957"/>
<organism evidence="2 3">
    <name type="scientific">Phocaeicola barnesiae</name>
    <dbReference type="NCBI Taxonomy" id="376804"/>
    <lineage>
        <taxon>Bacteria</taxon>
        <taxon>Pseudomonadati</taxon>
        <taxon>Bacteroidota</taxon>
        <taxon>Bacteroidia</taxon>
        <taxon>Bacteroidales</taxon>
        <taxon>Bacteroidaceae</taxon>
        <taxon>Phocaeicola</taxon>
    </lineage>
</organism>
<keyword evidence="1" id="KW-1133">Transmembrane helix</keyword>
<comment type="caution">
    <text evidence="2">The sequence shown here is derived from an EMBL/GenBank/DDBJ whole genome shotgun (WGS) entry which is preliminary data.</text>
</comment>
<evidence type="ECO:0000313" key="2">
    <source>
        <dbReference type="EMBL" id="MCR8874915.1"/>
    </source>
</evidence>
<dbReference type="RefSeq" id="WP_025892984.1">
    <property type="nucleotide sequence ID" value="NZ_CALULB010000011.1"/>
</dbReference>
<sequence length="108" mass="12340">MLMLIQFDAYIYEMAESFRMNQAVSMATLPSEASQMAEDNETVDAWSDPYYRNANLRHRLLTEVTPVLLAFFFFIPVGIVPMRQHRKIDLAGGKCLLSSCLVFCVLLI</sequence>
<evidence type="ECO:0000256" key="1">
    <source>
        <dbReference type="SAM" id="Phobius"/>
    </source>
</evidence>
<name>A0AAW5N7R4_9BACT</name>
<dbReference type="AlphaFoldDB" id="A0AAW5N7R4"/>
<dbReference type="EMBL" id="JANRHJ010000015">
    <property type="protein sequence ID" value="MCR8874915.1"/>
    <property type="molecule type" value="Genomic_DNA"/>
</dbReference>
<protein>
    <submittedName>
        <fullName evidence="2">Uncharacterized protein</fullName>
    </submittedName>
</protein>
<evidence type="ECO:0000313" key="3">
    <source>
        <dbReference type="Proteomes" id="UP001204579"/>
    </source>
</evidence>
<keyword evidence="3" id="KW-1185">Reference proteome</keyword>
<proteinExistence type="predicted"/>
<reference evidence="2 3" key="1">
    <citation type="submission" date="2022-08" db="EMBL/GenBank/DDBJ databases">
        <authorList>
            <person name="Zeman M."/>
            <person name="Kubasova T."/>
        </authorList>
    </citation>
    <scope>NUCLEOTIDE SEQUENCE [LARGE SCALE GENOMIC DNA]</scope>
    <source>
        <strain evidence="2 3">ET62</strain>
    </source>
</reference>
<accession>A0AAW5N7R4</accession>
<keyword evidence="1" id="KW-0812">Transmembrane</keyword>
<keyword evidence="1" id="KW-0472">Membrane</keyword>
<gene>
    <name evidence="2" type="ORF">NW209_12995</name>
</gene>